<name>A0A2P2PNV8_RHIMU</name>
<reference evidence="2" key="1">
    <citation type="submission" date="2018-02" db="EMBL/GenBank/DDBJ databases">
        <title>Rhizophora mucronata_Transcriptome.</title>
        <authorList>
            <person name="Meera S.P."/>
            <person name="Sreeshan A."/>
            <person name="Augustine A."/>
        </authorList>
    </citation>
    <scope>NUCLEOTIDE SEQUENCE</scope>
    <source>
        <tissue evidence="2">Leaf</tissue>
    </source>
</reference>
<organism evidence="2">
    <name type="scientific">Rhizophora mucronata</name>
    <name type="common">Asiatic mangrove</name>
    <dbReference type="NCBI Taxonomy" id="61149"/>
    <lineage>
        <taxon>Eukaryota</taxon>
        <taxon>Viridiplantae</taxon>
        <taxon>Streptophyta</taxon>
        <taxon>Embryophyta</taxon>
        <taxon>Tracheophyta</taxon>
        <taxon>Spermatophyta</taxon>
        <taxon>Magnoliopsida</taxon>
        <taxon>eudicotyledons</taxon>
        <taxon>Gunneridae</taxon>
        <taxon>Pentapetalae</taxon>
        <taxon>rosids</taxon>
        <taxon>fabids</taxon>
        <taxon>Malpighiales</taxon>
        <taxon>Rhizophoraceae</taxon>
        <taxon>Rhizophora</taxon>
    </lineage>
</organism>
<evidence type="ECO:0000313" key="2">
    <source>
        <dbReference type="EMBL" id="MBX56289.1"/>
    </source>
</evidence>
<keyword evidence="1" id="KW-0812">Transmembrane</keyword>
<dbReference type="AlphaFoldDB" id="A0A2P2PNV8"/>
<proteinExistence type="predicted"/>
<dbReference type="EMBL" id="GGEC01075805">
    <property type="protein sequence ID" value="MBX56289.1"/>
    <property type="molecule type" value="Transcribed_RNA"/>
</dbReference>
<keyword evidence="1" id="KW-0472">Membrane</keyword>
<evidence type="ECO:0000256" key="1">
    <source>
        <dbReference type="SAM" id="Phobius"/>
    </source>
</evidence>
<feature type="transmembrane region" description="Helical" evidence="1">
    <location>
        <begin position="46"/>
        <end position="67"/>
    </location>
</feature>
<accession>A0A2P2PNV8</accession>
<sequence length="68" mass="8335">MEGAFPPLPYFHWIFFFFCCFLRKIPPYQNPKDLCFLLFWFKLDQTSILVLDYVFLFLRITSLILVFN</sequence>
<protein>
    <submittedName>
        <fullName evidence="2">Uncharacterized protein</fullName>
    </submittedName>
</protein>
<keyword evidence="1" id="KW-1133">Transmembrane helix</keyword>